<evidence type="ECO:0000256" key="3">
    <source>
        <dbReference type="ARBA" id="ARBA00022833"/>
    </source>
</evidence>
<dbReference type="InterPro" id="IPR047109">
    <property type="entry name" value="CAD-like"/>
</dbReference>
<dbReference type="PROSITE" id="PS00065">
    <property type="entry name" value="D_2_HYDROXYACID_DH_1"/>
    <property type="match status" value="2"/>
</dbReference>
<dbReference type="SUPFAM" id="SSF50129">
    <property type="entry name" value="GroES-like"/>
    <property type="match status" value="2"/>
</dbReference>
<dbReference type="PANTHER" id="PTHR42683">
    <property type="entry name" value="ALDEHYDE REDUCTASE"/>
    <property type="match status" value="1"/>
</dbReference>
<dbReference type="GO" id="GO:0046872">
    <property type="term" value="F:metal ion binding"/>
    <property type="evidence" value="ECO:0007669"/>
    <property type="project" value="UniProtKB-KW"/>
</dbReference>
<dbReference type="Pfam" id="PF00107">
    <property type="entry name" value="ADH_zinc_N"/>
    <property type="match status" value="2"/>
</dbReference>
<dbReference type="AlphaFoldDB" id="A0A813GPQ8"/>
<keyword evidence="4" id="KW-0560">Oxidoreductase</keyword>
<dbReference type="GO" id="GO:0016616">
    <property type="term" value="F:oxidoreductase activity, acting on the CH-OH group of donors, NAD or NADP as acceptor"/>
    <property type="evidence" value="ECO:0007669"/>
    <property type="project" value="InterPro"/>
</dbReference>
<dbReference type="EMBL" id="CAJNNV010028440">
    <property type="protein sequence ID" value="CAE8624613.1"/>
    <property type="molecule type" value="Genomic_DNA"/>
</dbReference>
<feature type="domain" description="Enoyl reductase (ER)" evidence="6">
    <location>
        <begin position="413"/>
        <end position="755"/>
    </location>
</feature>
<feature type="signal peptide" evidence="5">
    <location>
        <begin position="1"/>
        <end position="25"/>
    </location>
</feature>
<sequence length="1147" mass="121922">MRIRYHCRLPLWTRAGFICIAQVSAKPTAFVPGTRVVAQNFNIELSCLVANSVDDVMPLKEFAHIDSKSPCVKLVCVCSSSFVSRVTQVCRIESLRAVLMEVLKSQRPVLEGLAWGEPIWVDDGAALHKDTMELLVFGRTCSIPVRCCGQGHVQAVPAAIRLTRAALDTRTREAETPSLCASARRLCAGAQGSSATRAAASAWPALVAGALWQIGRATGARRARRARRRGRGSSLLVEIRQLGIRALAARRAKAEGAGTDEVVYETEVPKKVLPFEALQDLGDVSRSLWPLLMAAAEAESADLASGSASRARLSQGAGAGEGGEALLAPALNRAAKGLAAWQTSLTQGEDAWVRLAFPTREPPKFRLKQDIPIAMCPHTQYPPSTLQAVRCAHIVIMAELVPCNCLAAADASGRMIRHKIFRRALGPNDIHISVTYSGICHSDIHTAKAEWGAKAYPLCVGHEILGRVKAVGAEVSKFKVGEAIGVGCFTDSCRTCEECGEGNEQYCSGPGGNHGTYGSARPESLHPGGVSQGGYASDFVVDENYAIRIPEKMDVAAAAPLLCAGITCFSPFIEHGLKAGQTLGVVGLGGLGHMAVKIGKAMGCEVIVFSRSSSKTEDALRLGATKVVISTDAEAMKAVSRTCHFIYNSIAFAHDVQPYLNVLRTRGTMIMVGGVPQGAMPGGTFAIIPRGLKIAGSCIGGIRETQQMIDFCAEHSILSDIELIPATPEDVDKAWERAINADVKFRFVIDTAKTLTAPLAICPHTQYPPSTLQAVHCARIVIMAELVPCNCLAAADASGRMIRHKIFRRALGPKDIHISVTYSGICHSDIHTAKAEWGAKAYPLCVGHEILGRVKAVGAEVSKFKVGEAIGVGCFTDSCRTCEECGEGNEQYCSGPGGNHGTYGSARPESLHPGGVSQGGYASDFVVDENYAIRIPEKMDVAAAAPLLCAGITCFSPFIEHGLKAGQTLGVVGLGGLGHMAVKIGKAMGCEVIVFSRSSSKTEDAFRLGATKVVISTDAEAMKAVSRTCHFIYNSIAFAHDVQPYLNVLRTRGTMIMVGGVPQGAMPGGTFAIIPRGLKIAGSCIGGIRETQQMIDFCAEHSILSDIELIPATPEDVDKAWERAINADVKFRFVIDTAKTLTAPDAA</sequence>
<dbReference type="Gene3D" id="3.90.180.10">
    <property type="entry name" value="Medium-chain alcohol dehydrogenases, catalytic domain"/>
    <property type="match status" value="2"/>
</dbReference>
<dbReference type="InterPro" id="IPR036291">
    <property type="entry name" value="NAD(P)-bd_dom_sf"/>
</dbReference>
<name>A0A813GPQ8_POLGL</name>
<dbReference type="Gene3D" id="3.40.50.720">
    <property type="entry name" value="NAD(P)-binding Rossmann-like Domain"/>
    <property type="match status" value="2"/>
</dbReference>
<keyword evidence="3" id="KW-0862">Zinc</keyword>
<comment type="caution">
    <text evidence="7">The sequence shown here is derived from an EMBL/GenBank/DDBJ whole genome shotgun (WGS) entry which is preliminary data.</text>
</comment>
<dbReference type="SMART" id="SM00829">
    <property type="entry name" value="PKS_ER"/>
    <property type="match status" value="1"/>
</dbReference>
<gene>
    <name evidence="7" type="ORF">PGLA1383_LOCUS41720</name>
</gene>
<dbReference type="InterPro" id="IPR011032">
    <property type="entry name" value="GroES-like_sf"/>
</dbReference>
<dbReference type="Proteomes" id="UP000654075">
    <property type="component" value="Unassembled WGS sequence"/>
</dbReference>
<evidence type="ECO:0000256" key="2">
    <source>
        <dbReference type="ARBA" id="ARBA00022723"/>
    </source>
</evidence>
<dbReference type="InterPro" id="IPR029752">
    <property type="entry name" value="D-isomer_DH_CS1"/>
</dbReference>
<feature type="chain" id="PRO_5032608166" description="Enoyl reductase (ER) domain-containing protein" evidence="5">
    <location>
        <begin position="26"/>
        <end position="1147"/>
    </location>
</feature>
<evidence type="ECO:0000256" key="1">
    <source>
        <dbReference type="ARBA" id="ARBA00001947"/>
    </source>
</evidence>
<proteinExistence type="predicted"/>
<evidence type="ECO:0000313" key="8">
    <source>
        <dbReference type="Proteomes" id="UP000654075"/>
    </source>
</evidence>
<dbReference type="FunFam" id="3.40.50.720:FF:000022">
    <property type="entry name" value="Cinnamyl alcohol dehydrogenase"/>
    <property type="match status" value="2"/>
</dbReference>
<keyword evidence="2" id="KW-0479">Metal-binding</keyword>
<dbReference type="OrthoDB" id="776349at2759"/>
<dbReference type="InterPro" id="IPR013149">
    <property type="entry name" value="ADH-like_C"/>
</dbReference>
<evidence type="ECO:0000259" key="6">
    <source>
        <dbReference type="SMART" id="SM00829"/>
    </source>
</evidence>
<dbReference type="CDD" id="cd05283">
    <property type="entry name" value="CAD1"/>
    <property type="match status" value="2"/>
</dbReference>
<dbReference type="InterPro" id="IPR013154">
    <property type="entry name" value="ADH-like_N"/>
</dbReference>
<organism evidence="7 8">
    <name type="scientific">Polarella glacialis</name>
    <name type="common">Dinoflagellate</name>
    <dbReference type="NCBI Taxonomy" id="89957"/>
    <lineage>
        <taxon>Eukaryota</taxon>
        <taxon>Sar</taxon>
        <taxon>Alveolata</taxon>
        <taxon>Dinophyceae</taxon>
        <taxon>Suessiales</taxon>
        <taxon>Suessiaceae</taxon>
        <taxon>Polarella</taxon>
    </lineage>
</organism>
<evidence type="ECO:0000256" key="4">
    <source>
        <dbReference type="ARBA" id="ARBA00023002"/>
    </source>
</evidence>
<protein>
    <recommendedName>
        <fullName evidence="6">Enoyl reductase (ER) domain-containing protein</fullName>
    </recommendedName>
</protein>
<comment type="cofactor">
    <cofactor evidence="1">
        <name>Zn(2+)</name>
        <dbReference type="ChEBI" id="CHEBI:29105"/>
    </cofactor>
</comment>
<dbReference type="Pfam" id="PF08240">
    <property type="entry name" value="ADH_N"/>
    <property type="match status" value="2"/>
</dbReference>
<dbReference type="InterPro" id="IPR020843">
    <property type="entry name" value="ER"/>
</dbReference>
<accession>A0A813GPQ8</accession>
<evidence type="ECO:0000256" key="5">
    <source>
        <dbReference type="SAM" id="SignalP"/>
    </source>
</evidence>
<keyword evidence="8" id="KW-1185">Reference proteome</keyword>
<evidence type="ECO:0000313" key="7">
    <source>
        <dbReference type="EMBL" id="CAE8624613.1"/>
    </source>
</evidence>
<reference evidence="7" key="1">
    <citation type="submission" date="2021-02" db="EMBL/GenBank/DDBJ databases">
        <authorList>
            <person name="Dougan E. K."/>
            <person name="Rhodes N."/>
            <person name="Thang M."/>
            <person name="Chan C."/>
        </authorList>
    </citation>
    <scope>NUCLEOTIDE SEQUENCE</scope>
</reference>
<keyword evidence="5" id="KW-0732">Signal</keyword>
<dbReference type="SUPFAM" id="SSF51735">
    <property type="entry name" value="NAD(P)-binding Rossmann-fold domains"/>
    <property type="match status" value="2"/>
</dbReference>